<organism evidence="2 3">
    <name type="scientific">Camelina sativa</name>
    <name type="common">False flax</name>
    <name type="synonym">Myagrum sativum</name>
    <dbReference type="NCBI Taxonomy" id="90675"/>
    <lineage>
        <taxon>Eukaryota</taxon>
        <taxon>Viridiplantae</taxon>
        <taxon>Streptophyta</taxon>
        <taxon>Embryophyta</taxon>
        <taxon>Tracheophyta</taxon>
        <taxon>Spermatophyta</taxon>
        <taxon>Magnoliopsida</taxon>
        <taxon>eudicotyledons</taxon>
        <taxon>Gunneridae</taxon>
        <taxon>Pentapetalae</taxon>
        <taxon>rosids</taxon>
        <taxon>malvids</taxon>
        <taxon>Brassicales</taxon>
        <taxon>Brassicaceae</taxon>
        <taxon>Camelineae</taxon>
        <taxon>Camelina</taxon>
    </lineage>
</organism>
<protein>
    <submittedName>
        <fullName evidence="3">F-box protein At3g17620</fullName>
    </submittedName>
</protein>
<evidence type="ECO:0000313" key="2">
    <source>
        <dbReference type="Proteomes" id="UP000694864"/>
    </source>
</evidence>
<dbReference type="SUPFAM" id="SSF81383">
    <property type="entry name" value="F-box domain"/>
    <property type="match status" value="1"/>
</dbReference>
<dbReference type="SMART" id="SM00256">
    <property type="entry name" value="FBOX"/>
    <property type="match status" value="1"/>
</dbReference>
<name>A0ABM0T017_CAMSA</name>
<evidence type="ECO:0000313" key="3">
    <source>
        <dbReference type="RefSeq" id="XP_010418649.1"/>
    </source>
</evidence>
<gene>
    <name evidence="3" type="primary">LOC104704226</name>
</gene>
<dbReference type="RefSeq" id="XP_010418649.1">
    <property type="nucleotide sequence ID" value="XM_010420347.1"/>
</dbReference>
<proteinExistence type="predicted"/>
<dbReference type="NCBIfam" id="TIGR01640">
    <property type="entry name" value="F_box_assoc_1"/>
    <property type="match status" value="1"/>
</dbReference>
<dbReference type="PANTHER" id="PTHR31672">
    <property type="entry name" value="BNACNNG10540D PROTEIN"/>
    <property type="match status" value="1"/>
</dbReference>
<dbReference type="InterPro" id="IPR017451">
    <property type="entry name" value="F-box-assoc_interact_dom"/>
</dbReference>
<dbReference type="PANTHER" id="PTHR31672:SF13">
    <property type="entry name" value="F-BOX PROTEIN CPR30-LIKE"/>
    <property type="match status" value="1"/>
</dbReference>
<dbReference type="InterPro" id="IPR006527">
    <property type="entry name" value="F-box-assoc_dom_typ1"/>
</dbReference>
<dbReference type="Pfam" id="PF00646">
    <property type="entry name" value="F-box"/>
    <property type="match status" value="1"/>
</dbReference>
<dbReference type="InterPro" id="IPR036047">
    <property type="entry name" value="F-box-like_dom_sf"/>
</dbReference>
<dbReference type="GeneID" id="104704226"/>
<sequence>MAKMSYLPKELVEEIISRVPVKSMRTVRLTCKTWNTLSKHLGKATPSREGELMGVWLANFRVYLMSFSHNNSDSSIKPIGKLISLTDSDDVDVACVCYFEGLLLCTTKDLSRIVVWNMYTGQTRWICVEPNFVNGRKLSYGYALGYDKSKSCSAHKILRFTDNHYPERYVTEIYEFKSNSWRVLDVTCDWFIENCGVSLKGNMYWQATSKDFGEDVPDFLLCFDFTEQRFGPHLPLPFESCYHDIVTLSAFVEEKLAVLFQPSNSYGMEIWVTTKIEPSAVSWSKFLAVVDMRPLYDGTFLIDEQKSRVMVFDRYLDATNPPRRCYKAYIVGENGYFREVDLGKIAEPYSNLPIVTCSYVPSAMCSFDSWI</sequence>
<keyword evidence="2" id="KW-1185">Reference proteome</keyword>
<dbReference type="CDD" id="cd22157">
    <property type="entry name" value="F-box_AtFBW1-like"/>
    <property type="match status" value="1"/>
</dbReference>
<dbReference type="Gene3D" id="1.20.1280.50">
    <property type="match status" value="1"/>
</dbReference>
<dbReference type="Proteomes" id="UP000694864">
    <property type="component" value="Chromosome 7"/>
</dbReference>
<feature type="domain" description="F-box" evidence="1">
    <location>
        <begin position="1"/>
        <end position="37"/>
    </location>
</feature>
<dbReference type="InterPro" id="IPR050796">
    <property type="entry name" value="SCF_F-box_component"/>
</dbReference>
<reference evidence="2" key="1">
    <citation type="journal article" date="2014" name="Nat. Commun.">
        <title>The emerging biofuel crop Camelina sativa retains a highly undifferentiated hexaploid genome structure.</title>
        <authorList>
            <person name="Kagale S."/>
            <person name="Koh C."/>
            <person name="Nixon J."/>
            <person name="Bollina V."/>
            <person name="Clarke W.E."/>
            <person name="Tuteja R."/>
            <person name="Spillane C."/>
            <person name="Robinson S.J."/>
            <person name="Links M.G."/>
            <person name="Clarke C."/>
            <person name="Higgins E.E."/>
            <person name="Huebert T."/>
            <person name="Sharpe A.G."/>
            <person name="Parkin I.A."/>
        </authorList>
    </citation>
    <scope>NUCLEOTIDE SEQUENCE [LARGE SCALE GENOMIC DNA]</scope>
    <source>
        <strain evidence="2">cv. DH55</strain>
    </source>
</reference>
<evidence type="ECO:0000259" key="1">
    <source>
        <dbReference type="PROSITE" id="PS50181"/>
    </source>
</evidence>
<dbReference type="PROSITE" id="PS50181">
    <property type="entry name" value="FBOX"/>
    <property type="match status" value="1"/>
</dbReference>
<reference evidence="3" key="2">
    <citation type="submission" date="2025-08" db="UniProtKB">
        <authorList>
            <consortium name="RefSeq"/>
        </authorList>
    </citation>
    <scope>IDENTIFICATION</scope>
    <source>
        <tissue evidence="3">Leaf</tissue>
    </source>
</reference>
<accession>A0ABM0T017</accession>
<dbReference type="Pfam" id="PF07734">
    <property type="entry name" value="FBA_1"/>
    <property type="match status" value="1"/>
</dbReference>
<dbReference type="InterPro" id="IPR001810">
    <property type="entry name" value="F-box_dom"/>
</dbReference>